<name>A0A7I7QPG6_9MYCO</name>
<keyword evidence="1" id="KW-1133">Transmembrane helix</keyword>
<dbReference type="AlphaFoldDB" id="A0A7I7QPG6"/>
<proteinExistence type="predicted"/>
<keyword evidence="3" id="KW-1185">Reference proteome</keyword>
<dbReference type="PROSITE" id="PS51257">
    <property type="entry name" value="PROKAR_LIPOPROTEIN"/>
    <property type="match status" value="1"/>
</dbReference>
<keyword evidence="1" id="KW-0472">Membrane</keyword>
<protein>
    <submittedName>
        <fullName evidence="2">Membrane protein</fullName>
    </submittedName>
</protein>
<sequence length="79" mass="8192">MRTRGRAVVELVLAVVAVIGCVACWVAARSTEMAPPVAANEPSQVSLVYDPPLIALALVLATVAGVLAVLGIGRLRNDR</sequence>
<dbReference type="KEGG" id="msei:MSEDJ_20460"/>
<dbReference type="Proteomes" id="UP000467193">
    <property type="component" value="Chromosome"/>
</dbReference>
<keyword evidence="1" id="KW-0812">Transmembrane</keyword>
<dbReference type="RefSeq" id="WP_163796769.1">
    <property type="nucleotide sequence ID" value="NZ_BAABFJ010000023.1"/>
</dbReference>
<gene>
    <name evidence="2" type="ORF">MSEDJ_20460</name>
</gene>
<evidence type="ECO:0000256" key="1">
    <source>
        <dbReference type="SAM" id="Phobius"/>
    </source>
</evidence>
<dbReference type="EMBL" id="AP022588">
    <property type="protein sequence ID" value="BBY27950.1"/>
    <property type="molecule type" value="Genomic_DNA"/>
</dbReference>
<organism evidence="2 3">
    <name type="scientific">Mycolicibacterium sediminis</name>
    <dbReference type="NCBI Taxonomy" id="1286180"/>
    <lineage>
        <taxon>Bacteria</taxon>
        <taxon>Bacillati</taxon>
        <taxon>Actinomycetota</taxon>
        <taxon>Actinomycetes</taxon>
        <taxon>Mycobacteriales</taxon>
        <taxon>Mycobacteriaceae</taxon>
        <taxon>Mycolicibacterium</taxon>
    </lineage>
</organism>
<feature type="transmembrane region" description="Helical" evidence="1">
    <location>
        <begin position="53"/>
        <end position="73"/>
    </location>
</feature>
<evidence type="ECO:0000313" key="2">
    <source>
        <dbReference type="EMBL" id="BBY27950.1"/>
    </source>
</evidence>
<reference evidence="2 3" key="1">
    <citation type="journal article" date="2019" name="Emerg. Microbes Infect.">
        <title>Comprehensive subspecies identification of 175 nontuberculous mycobacteria species based on 7547 genomic profiles.</title>
        <authorList>
            <person name="Matsumoto Y."/>
            <person name="Kinjo T."/>
            <person name="Motooka D."/>
            <person name="Nabeya D."/>
            <person name="Jung N."/>
            <person name="Uechi K."/>
            <person name="Horii T."/>
            <person name="Iida T."/>
            <person name="Fujita J."/>
            <person name="Nakamura S."/>
        </authorList>
    </citation>
    <scope>NUCLEOTIDE SEQUENCE [LARGE SCALE GENOMIC DNA]</scope>
    <source>
        <strain evidence="2 3">JCM 17899</strain>
    </source>
</reference>
<accession>A0A7I7QPG6</accession>
<feature type="transmembrane region" description="Helical" evidence="1">
    <location>
        <begin position="7"/>
        <end position="28"/>
    </location>
</feature>
<evidence type="ECO:0000313" key="3">
    <source>
        <dbReference type="Proteomes" id="UP000467193"/>
    </source>
</evidence>